<comment type="caution">
    <text evidence="2">The sequence shown here is derived from an EMBL/GenBank/DDBJ whole genome shotgun (WGS) entry which is preliminary data.</text>
</comment>
<dbReference type="Pfam" id="PF13966">
    <property type="entry name" value="zf-RVT"/>
    <property type="match status" value="1"/>
</dbReference>
<protein>
    <recommendedName>
        <fullName evidence="1">Reverse transcriptase zinc-binding domain-containing protein</fullName>
    </recommendedName>
</protein>
<evidence type="ECO:0000313" key="3">
    <source>
        <dbReference type="Proteomes" id="UP001472677"/>
    </source>
</evidence>
<reference evidence="2 3" key="1">
    <citation type="journal article" date="2024" name="G3 (Bethesda)">
        <title>Genome assembly of Hibiscus sabdariffa L. provides insights into metabolisms of medicinal natural products.</title>
        <authorList>
            <person name="Kim T."/>
        </authorList>
    </citation>
    <scope>NUCLEOTIDE SEQUENCE [LARGE SCALE GENOMIC DNA]</scope>
    <source>
        <strain evidence="2">TK-2024</strain>
        <tissue evidence="2">Old leaves</tissue>
    </source>
</reference>
<organism evidence="2 3">
    <name type="scientific">Hibiscus sabdariffa</name>
    <name type="common">roselle</name>
    <dbReference type="NCBI Taxonomy" id="183260"/>
    <lineage>
        <taxon>Eukaryota</taxon>
        <taxon>Viridiplantae</taxon>
        <taxon>Streptophyta</taxon>
        <taxon>Embryophyta</taxon>
        <taxon>Tracheophyta</taxon>
        <taxon>Spermatophyta</taxon>
        <taxon>Magnoliopsida</taxon>
        <taxon>eudicotyledons</taxon>
        <taxon>Gunneridae</taxon>
        <taxon>Pentapetalae</taxon>
        <taxon>rosids</taxon>
        <taxon>malvids</taxon>
        <taxon>Malvales</taxon>
        <taxon>Malvaceae</taxon>
        <taxon>Malvoideae</taxon>
        <taxon>Hibiscus</taxon>
    </lineage>
</organism>
<gene>
    <name evidence="2" type="ORF">V6N12_038095</name>
</gene>
<feature type="domain" description="Reverse transcriptase zinc-binding" evidence="1">
    <location>
        <begin position="169"/>
        <end position="235"/>
    </location>
</feature>
<dbReference type="EMBL" id="JBBPBM010000078">
    <property type="protein sequence ID" value="KAK8511492.1"/>
    <property type="molecule type" value="Genomic_DNA"/>
</dbReference>
<dbReference type="InterPro" id="IPR026960">
    <property type="entry name" value="RVT-Znf"/>
</dbReference>
<accession>A0ABR2BY64</accession>
<evidence type="ECO:0000313" key="2">
    <source>
        <dbReference type="EMBL" id="KAK8511492.1"/>
    </source>
</evidence>
<name>A0ABR2BY64_9ROSI</name>
<sequence length="400" mass="43721">MGVNGGASKEQEARGSWFTTLSFESPFGVDMDSGSQRFEEANEVCVASPVVPLDAMDHASALLKHVGNFAEQQRKRQIAQGKLVGTVSGAGKSLAGKDVPAGKEPRLVTAFSGSTVPRPLRVVDMVLINGGWDWESLAAILPKEKLDLIASIMHLQCGVGVDTPGGLVNWKRIWKLEVPQRIQVFIWLIFHERLLTNAERVHRHIASLDMCEVCESGREDIEHVLRSCSAAKGVWTQVVPRAAQETFFSLPFHDWLCSNLFSASFLPGDEAWGVRFAISCWLLWKRRCSFLFGSDEGVLEHVLILGNRMVGECYRTVAIKTGSRQGKDMGDWNLEVRHVARVSNGIADKLAKQGRELGMESTLFVAAPAVVAGLVEVEQRDSLSPTSAQGVTVDPGGSTL</sequence>
<evidence type="ECO:0000259" key="1">
    <source>
        <dbReference type="Pfam" id="PF13966"/>
    </source>
</evidence>
<keyword evidence="3" id="KW-1185">Reference proteome</keyword>
<proteinExistence type="predicted"/>
<dbReference type="Proteomes" id="UP001472677">
    <property type="component" value="Unassembled WGS sequence"/>
</dbReference>